<evidence type="ECO:0000313" key="9">
    <source>
        <dbReference type="EMBL" id="ODG91480.1"/>
    </source>
</evidence>
<sequence>MASYRRQQVSPYLLFFIITSSQIGVGVLGFQRLIAQDAGYDAWISVIIAGFFVNAVVWFMYKMLTKAQGDIIDAHKQFFGNIIGSILSLVILIYYLILAISVLRLYIEIVQVWMFPSISTWLLSSIILLLCYYIVSGGFRVVVGIAFLSGIFTALLWALLFHLPHKYIHMDNILPILDHSFKDLLLSAKKSIYTMAGFEILLMVFPFIRNGNSSQKYAQWGIAFSTLVFTLSAYTTFLLLSEKQIEHVIWARLYIAKLIHFPFLERFEYILISSFLIKVISILALLLWSSSRGLKLIFKWKQKYTLILISVISFIVCQLLETRYQINVFTDYTSRISLYIFYIYIPLFSILFMIMKSGKVK</sequence>
<dbReference type="Pfam" id="PF03845">
    <property type="entry name" value="Spore_permease"/>
    <property type="match status" value="1"/>
</dbReference>
<proteinExistence type="inferred from homology"/>
<evidence type="ECO:0000256" key="2">
    <source>
        <dbReference type="ARBA" id="ARBA00007998"/>
    </source>
</evidence>
<dbReference type="PANTHER" id="PTHR34975:SF2">
    <property type="entry name" value="SPORE GERMINATION PROTEIN A2"/>
    <property type="match status" value="1"/>
</dbReference>
<organism evidence="9 10">
    <name type="scientific">Gottfriedia luciferensis</name>
    <dbReference type="NCBI Taxonomy" id="178774"/>
    <lineage>
        <taxon>Bacteria</taxon>
        <taxon>Bacillati</taxon>
        <taxon>Bacillota</taxon>
        <taxon>Bacilli</taxon>
        <taxon>Bacillales</taxon>
        <taxon>Bacillaceae</taxon>
        <taxon>Gottfriedia</taxon>
    </lineage>
</organism>
<feature type="transmembrane region" description="Helical" evidence="8">
    <location>
        <begin position="42"/>
        <end position="61"/>
    </location>
</feature>
<evidence type="ECO:0000313" key="10">
    <source>
        <dbReference type="Proteomes" id="UP000094580"/>
    </source>
</evidence>
<keyword evidence="6 8" id="KW-1133">Transmembrane helix</keyword>
<feature type="transmembrane region" description="Helical" evidence="8">
    <location>
        <begin position="113"/>
        <end position="135"/>
    </location>
</feature>
<feature type="transmembrane region" description="Helical" evidence="8">
    <location>
        <begin position="269"/>
        <end position="288"/>
    </location>
</feature>
<dbReference type="NCBIfam" id="TIGR00912">
    <property type="entry name" value="2A0309"/>
    <property type="match status" value="1"/>
</dbReference>
<dbReference type="EMBL" id="MDKC01000023">
    <property type="protein sequence ID" value="ODG91480.1"/>
    <property type="molecule type" value="Genomic_DNA"/>
</dbReference>
<name>A0ABX2ZRZ6_9BACI</name>
<feature type="transmembrane region" description="Helical" evidence="8">
    <location>
        <begin position="82"/>
        <end position="107"/>
    </location>
</feature>
<evidence type="ECO:0000256" key="6">
    <source>
        <dbReference type="ARBA" id="ARBA00022989"/>
    </source>
</evidence>
<dbReference type="PANTHER" id="PTHR34975">
    <property type="entry name" value="SPORE GERMINATION PROTEIN A2"/>
    <property type="match status" value="1"/>
</dbReference>
<feature type="transmembrane region" description="Helical" evidence="8">
    <location>
        <begin position="304"/>
        <end position="324"/>
    </location>
</feature>
<dbReference type="RefSeq" id="WP_069034240.1">
    <property type="nucleotide sequence ID" value="NZ_MDKC01000023.1"/>
</dbReference>
<protein>
    <submittedName>
        <fullName evidence="9">Uncharacterized protein</fullName>
    </submittedName>
</protein>
<evidence type="ECO:0000256" key="7">
    <source>
        <dbReference type="ARBA" id="ARBA00023136"/>
    </source>
</evidence>
<feature type="transmembrane region" description="Helical" evidence="8">
    <location>
        <begin position="142"/>
        <end position="163"/>
    </location>
</feature>
<evidence type="ECO:0000256" key="8">
    <source>
        <dbReference type="SAM" id="Phobius"/>
    </source>
</evidence>
<evidence type="ECO:0000256" key="1">
    <source>
        <dbReference type="ARBA" id="ARBA00004141"/>
    </source>
</evidence>
<comment type="caution">
    <text evidence="9">The sequence shown here is derived from an EMBL/GenBank/DDBJ whole genome shotgun (WGS) entry which is preliminary data.</text>
</comment>
<keyword evidence="7 8" id="KW-0472">Membrane</keyword>
<dbReference type="Gene3D" id="1.20.1740.10">
    <property type="entry name" value="Amino acid/polyamine transporter I"/>
    <property type="match status" value="1"/>
</dbReference>
<dbReference type="InterPro" id="IPR004761">
    <property type="entry name" value="Spore_GerAB"/>
</dbReference>
<evidence type="ECO:0000256" key="5">
    <source>
        <dbReference type="ARBA" id="ARBA00022692"/>
    </source>
</evidence>
<evidence type="ECO:0000256" key="3">
    <source>
        <dbReference type="ARBA" id="ARBA00022448"/>
    </source>
</evidence>
<comment type="subcellular location">
    <subcellularLocation>
        <location evidence="1">Membrane</location>
        <topology evidence="1">Multi-pass membrane protein</topology>
    </subcellularLocation>
</comment>
<evidence type="ECO:0000256" key="4">
    <source>
        <dbReference type="ARBA" id="ARBA00022544"/>
    </source>
</evidence>
<gene>
    <name evidence="9" type="ORF">BED47_07440</name>
</gene>
<keyword evidence="10" id="KW-1185">Reference proteome</keyword>
<reference evidence="9 10" key="1">
    <citation type="submission" date="2016-07" db="EMBL/GenBank/DDBJ databases">
        <authorList>
            <person name="Townsley L."/>
            <person name="Shank E.A."/>
        </authorList>
    </citation>
    <scope>NUCLEOTIDE SEQUENCE [LARGE SCALE GENOMIC DNA]</scope>
    <source>
        <strain evidence="9 10">CH01</strain>
    </source>
</reference>
<keyword evidence="4" id="KW-0309">Germination</keyword>
<accession>A0ABX2ZRZ6</accession>
<feature type="transmembrane region" description="Helical" evidence="8">
    <location>
        <begin position="191"/>
        <end position="208"/>
    </location>
</feature>
<keyword evidence="3" id="KW-0813">Transport</keyword>
<comment type="similarity">
    <text evidence="2">Belongs to the amino acid-polyamine-organocation (APC) superfamily. Spore germination protein (SGP) (TC 2.A.3.9) family.</text>
</comment>
<feature type="transmembrane region" description="Helical" evidence="8">
    <location>
        <begin position="336"/>
        <end position="355"/>
    </location>
</feature>
<feature type="transmembrane region" description="Helical" evidence="8">
    <location>
        <begin position="220"/>
        <end position="240"/>
    </location>
</feature>
<keyword evidence="5 8" id="KW-0812">Transmembrane</keyword>
<feature type="transmembrane region" description="Helical" evidence="8">
    <location>
        <begin position="12"/>
        <end position="30"/>
    </location>
</feature>
<dbReference type="Proteomes" id="UP000094580">
    <property type="component" value="Unassembled WGS sequence"/>
</dbReference>